<organism evidence="2 3">
    <name type="scientific">Pseudonocardia alaniniphila</name>
    <dbReference type="NCBI Taxonomy" id="75291"/>
    <lineage>
        <taxon>Bacteria</taxon>
        <taxon>Bacillati</taxon>
        <taxon>Actinomycetota</taxon>
        <taxon>Actinomycetes</taxon>
        <taxon>Pseudonocardiales</taxon>
        <taxon>Pseudonocardiaceae</taxon>
        <taxon>Pseudonocardia</taxon>
    </lineage>
</organism>
<evidence type="ECO:0000313" key="2">
    <source>
        <dbReference type="EMBL" id="MCH6165995.1"/>
    </source>
</evidence>
<dbReference type="InterPro" id="IPR037401">
    <property type="entry name" value="SnoaL-like"/>
</dbReference>
<dbReference type="SUPFAM" id="SSF54427">
    <property type="entry name" value="NTF2-like"/>
    <property type="match status" value="1"/>
</dbReference>
<evidence type="ECO:0000259" key="1">
    <source>
        <dbReference type="Pfam" id="PF12680"/>
    </source>
</evidence>
<dbReference type="Proteomes" id="UP001299970">
    <property type="component" value="Unassembled WGS sequence"/>
</dbReference>
<proteinExistence type="predicted"/>
<comment type="caution">
    <text evidence="2">The sequence shown here is derived from an EMBL/GenBank/DDBJ whole genome shotgun (WGS) entry which is preliminary data.</text>
</comment>
<accession>A0ABS9TBS0</accession>
<keyword evidence="3" id="KW-1185">Reference proteome</keyword>
<evidence type="ECO:0000313" key="3">
    <source>
        <dbReference type="Proteomes" id="UP001299970"/>
    </source>
</evidence>
<reference evidence="2 3" key="1">
    <citation type="submission" date="2022-03" db="EMBL/GenBank/DDBJ databases">
        <title>Pseudonocardia alaer sp. nov., a novel actinomycete isolated from reed forest soil.</title>
        <authorList>
            <person name="Wang L."/>
        </authorList>
    </citation>
    <scope>NUCLEOTIDE SEQUENCE [LARGE SCALE GENOMIC DNA]</scope>
    <source>
        <strain evidence="2 3">Y-16303</strain>
    </source>
</reference>
<protein>
    <submittedName>
        <fullName evidence="2">Nuclear transport factor 2 family protein</fullName>
    </submittedName>
</protein>
<dbReference type="Gene3D" id="3.10.450.50">
    <property type="match status" value="1"/>
</dbReference>
<dbReference type="EMBL" id="JAKXMK010000007">
    <property type="protein sequence ID" value="MCH6165995.1"/>
    <property type="molecule type" value="Genomic_DNA"/>
</dbReference>
<dbReference type="InterPro" id="IPR032710">
    <property type="entry name" value="NTF2-like_dom_sf"/>
</dbReference>
<name>A0ABS9TBS0_9PSEU</name>
<dbReference type="RefSeq" id="WP_241036006.1">
    <property type="nucleotide sequence ID" value="NZ_BAAAJF010000078.1"/>
</dbReference>
<feature type="domain" description="SnoaL-like" evidence="1">
    <location>
        <begin position="13"/>
        <end position="102"/>
    </location>
</feature>
<sequence>MARTPQQIFEHHAGALIAGDVDGIVEDYTDDAVFITPHGVRHGKAGVREAFTQLLADLPDAKWDVPTQIFEKNVLFITWSAVSASQQALDGVDTFVFDDDGIRVQTVRYTLESTT</sequence>
<dbReference type="Pfam" id="PF12680">
    <property type="entry name" value="SnoaL_2"/>
    <property type="match status" value="1"/>
</dbReference>
<gene>
    <name evidence="2" type="ORF">MMF94_09910</name>
</gene>